<dbReference type="AlphaFoldDB" id="A0A6A4FGC5"/>
<protein>
    <submittedName>
        <fullName evidence="1">Uncharacterized protein</fullName>
    </submittedName>
</protein>
<evidence type="ECO:0000313" key="1">
    <source>
        <dbReference type="EMBL" id="KAE9333972.1"/>
    </source>
</evidence>
<dbReference type="Proteomes" id="UP000434957">
    <property type="component" value="Unassembled WGS sequence"/>
</dbReference>
<sequence>MLDSVVATLWGGCKYGESWRHAEGVTSVMHFGVN</sequence>
<comment type="caution">
    <text evidence="1">The sequence shown here is derived from an EMBL/GenBank/DDBJ whole genome shotgun (WGS) entry which is preliminary data.</text>
</comment>
<proteinExistence type="predicted"/>
<dbReference type="EMBL" id="QXFT01000879">
    <property type="protein sequence ID" value="KAE9333972.1"/>
    <property type="molecule type" value="Genomic_DNA"/>
</dbReference>
<keyword evidence="2" id="KW-1185">Reference proteome</keyword>
<name>A0A6A4FGC5_9STRA</name>
<reference evidence="1 2" key="1">
    <citation type="submission" date="2018-08" db="EMBL/GenBank/DDBJ databases">
        <title>Genomic investigation of the strawberry pathogen Phytophthora fragariae indicates pathogenicity is determined by transcriptional variation in three key races.</title>
        <authorList>
            <person name="Adams T.M."/>
            <person name="Armitage A.D."/>
            <person name="Sobczyk M.K."/>
            <person name="Bates H.J."/>
            <person name="Dunwell J.M."/>
            <person name="Nellist C.F."/>
            <person name="Harrison R.J."/>
        </authorList>
    </citation>
    <scope>NUCLEOTIDE SEQUENCE [LARGE SCALE GENOMIC DNA]</scope>
    <source>
        <strain evidence="1 2">SCRP333</strain>
    </source>
</reference>
<accession>A0A6A4FGC5</accession>
<gene>
    <name evidence="1" type="ORF">PR003_g13755</name>
</gene>
<evidence type="ECO:0000313" key="2">
    <source>
        <dbReference type="Proteomes" id="UP000434957"/>
    </source>
</evidence>
<organism evidence="1 2">
    <name type="scientific">Phytophthora rubi</name>
    <dbReference type="NCBI Taxonomy" id="129364"/>
    <lineage>
        <taxon>Eukaryota</taxon>
        <taxon>Sar</taxon>
        <taxon>Stramenopiles</taxon>
        <taxon>Oomycota</taxon>
        <taxon>Peronosporomycetes</taxon>
        <taxon>Peronosporales</taxon>
        <taxon>Peronosporaceae</taxon>
        <taxon>Phytophthora</taxon>
    </lineage>
</organism>